<dbReference type="AlphaFoldDB" id="A0AAI9K374"/>
<dbReference type="RefSeq" id="WP_238051026.1">
    <property type="nucleotide sequence ID" value="NZ_BLYL01000002.1"/>
</dbReference>
<protein>
    <recommendedName>
        <fullName evidence="1">Glycosyltransferase 2-like domain-containing protein</fullName>
    </recommendedName>
</protein>
<dbReference type="InterPro" id="IPR001173">
    <property type="entry name" value="Glyco_trans_2-like"/>
</dbReference>
<dbReference type="CDD" id="cd00761">
    <property type="entry name" value="Glyco_tranf_GTA_type"/>
    <property type="match status" value="1"/>
</dbReference>
<dbReference type="EMBL" id="BLYL01000002">
    <property type="protein sequence ID" value="GFO93642.1"/>
    <property type="molecule type" value="Genomic_DNA"/>
</dbReference>
<evidence type="ECO:0000313" key="3">
    <source>
        <dbReference type="Proteomes" id="UP000660047"/>
    </source>
</evidence>
<dbReference type="SUPFAM" id="SSF53448">
    <property type="entry name" value="Nucleotide-diphospho-sugar transferases"/>
    <property type="match status" value="1"/>
</dbReference>
<evidence type="ECO:0000259" key="1">
    <source>
        <dbReference type="Pfam" id="PF00535"/>
    </source>
</evidence>
<dbReference type="Pfam" id="PF00535">
    <property type="entry name" value="Glycos_transf_2"/>
    <property type="match status" value="1"/>
</dbReference>
<dbReference type="Gene3D" id="3.90.550.10">
    <property type="entry name" value="Spore Coat Polysaccharide Biosynthesis Protein SpsA, Chain A"/>
    <property type="match status" value="1"/>
</dbReference>
<dbReference type="InterPro" id="IPR029044">
    <property type="entry name" value="Nucleotide-diphossugar_trans"/>
</dbReference>
<organism evidence="2 3">
    <name type="scientific">Coprococcus eutactus</name>
    <dbReference type="NCBI Taxonomy" id="33043"/>
    <lineage>
        <taxon>Bacteria</taxon>
        <taxon>Bacillati</taxon>
        <taxon>Bacillota</taxon>
        <taxon>Clostridia</taxon>
        <taxon>Lachnospirales</taxon>
        <taxon>Lachnospiraceae</taxon>
        <taxon>Coprococcus</taxon>
    </lineage>
</organism>
<name>A0AAI9K374_9FIRM</name>
<gene>
    <name evidence="2" type="ORF">COEU31_06880</name>
</gene>
<comment type="caution">
    <text evidence="2">The sequence shown here is derived from an EMBL/GenBank/DDBJ whole genome shotgun (WGS) entry which is preliminary data.</text>
</comment>
<sequence length="261" mass="30317">MRLEILLSCMNLQDEDIITKSHIESDTIIVNQCGYDGYNEYDRNGHKTRIFSVNDKGLTKSRNYAIKHSEADVCLLCDDDEVFSRNYEEGILTAYRDLPEADVIIFNIGNRPAHWGDMPKKLGYLDLMHVASWQISFKRESIVNNNVYFDEHMGAGSGNGAEEEFRFLTDCRKNGLAIYYVPFVIADVAQTKSTWFKGYNEEFFINRGNTTRYIMGYVPAVLYAAYYSIRKRHQFDSDISWFKAFRLIMKGIHENRLGKKK</sequence>
<dbReference type="Proteomes" id="UP000660047">
    <property type="component" value="Unassembled WGS sequence"/>
</dbReference>
<accession>A0AAI9K374</accession>
<proteinExistence type="predicted"/>
<evidence type="ECO:0000313" key="2">
    <source>
        <dbReference type="EMBL" id="GFO93642.1"/>
    </source>
</evidence>
<reference evidence="2" key="1">
    <citation type="submission" date="2020-06" db="EMBL/GenBank/DDBJ databases">
        <title>Characterization of fructooligosaccharide metabolism and fructooligosaccharide-degrading enzymes in human commensal butyrate producers.</title>
        <authorList>
            <person name="Tanno H."/>
            <person name="Fujii T."/>
            <person name="Hirano K."/>
            <person name="Maeno S."/>
            <person name="Tonozuka T."/>
            <person name="Sakamoto M."/>
            <person name="Ohkuma M."/>
            <person name="Tochio T."/>
            <person name="Endo A."/>
        </authorList>
    </citation>
    <scope>NUCLEOTIDE SEQUENCE</scope>
    <source>
        <strain evidence="2">JCM 31265</strain>
    </source>
</reference>
<feature type="domain" description="Glycosyltransferase 2-like" evidence="1">
    <location>
        <begin position="45"/>
        <end position="134"/>
    </location>
</feature>